<dbReference type="Pfam" id="PF21531">
    <property type="entry name" value="Rv2175c_wHTH"/>
    <property type="match status" value="1"/>
</dbReference>
<dbReference type="KEGG" id="rsa:RSal33209_2510"/>
<protein>
    <submittedName>
        <fullName evidence="3">Transcriptional regulator</fullName>
    </submittedName>
</protein>
<feature type="domain" description="DNA-binding protein Rv2175c wHTH" evidence="2">
    <location>
        <begin position="61"/>
        <end position="107"/>
    </location>
</feature>
<feature type="domain" description="Rv2175c C-terminal" evidence="1">
    <location>
        <begin position="113"/>
        <end position="168"/>
    </location>
</feature>
<dbReference type="STRING" id="288705.RSal33209_2510"/>
<proteinExistence type="predicted"/>
<dbReference type="AlphaFoldDB" id="A9WRF4"/>
<dbReference type="InterPro" id="IPR041098">
    <property type="entry name" value="Rv2175c_C"/>
</dbReference>
<evidence type="ECO:0000259" key="2">
    <source>
        <dbReference type="Pfam" id="PF21531"/>
    </source>
</evidence>
<gene>
    <name evidence="3" type="ordered locus">RSal33209_2510</name>
</gene>
<evidence type="ECO:0000259" key="1">
    <source>
        <dbReference type="Pfam" id="PF18367"/>
    </source>
</evidence>
<dbReference type="EMBL" id="CP000910">
    <property type="protein sequence ID" value="ABY24236.1"/>
    <property type="molecule type" value="Genomic_DNA"/>
</dbReference>
<keyword evidence="4" id="KW-1185">Reference proteome</keyword>
<dbReference type="InterPro" id="IPR048576">
    <property type="entry name" value="Rv2175c_wHTH"/>
</dbReference>
<dbReference type="Pfam" id="PF18367">
    <property type="entry name" value="Rv2175c_C"/>
    <property type="match status" value="1"/>
</dbReference>
<dbReference type="Proteomes" id="UP000002007">
    <property type="component" value="Chromosome"/>
</dbReference>
<sequence length="169" mass="18792">MISGVSKSVLVDFLVVFCRFSFLVLAEAKPKIWHHYQVRIAENPESKNTDQPASSAESMVEAWLPLPDVAEILDVSITKVHALLDERALLAIRIGERKIRSVPAEFLAGDRVVDSLKGTFAVLLDAGYSDEEAIVWLFTADETLPGRPIDALHAGRKTEIRRRAQALAW</sequence>
<evidence type="ECO:0000313" key="4">
    <source>
        <dbReference type="Proteomes" id="UP000002007"/>
    </source>
</evidence>
<dbReference type="GO" id="GO:0003677">
    <property type="term" value="F:DNA binding"/>
    <property type="evidence" value="ECO:0007669"/>
    <property type="project" value="InterPro"/>
</dbReference>
<dbReference type="eggNOG" id="ENOG5032W34">
    <property type="taxonomic scope" value="Bacteria"/>
</dbReference>
<name>A9WRF4_RENSM</name>
<reference evidence="4" key="1">
    <citation type="journal article" date="2008" name="J. Bacteriol.">
        <title>Genome sequence of the fish pathogen Renibacterium salmoninarum suggests reductive evolution away from an environmental Arthrobacter ancestor.</title>
        <authorList>
            <person name="Wiens G.D."/>
            <person name="Rockey D.D."/>
            <person name="Wu Z."/>
            <person name="Chang J."/>
            <person name="Levy R."/>
            <person name="Crane S."/>
            <person name="Chen D.S."/>
            <person name="Capri G.R."/>
            <person name="Burnett J.R."/>
            <person name="Sudheesh P.S."/>
            <person name="Schipma M.J."/>
            <person name="Burd H."/>
            <person name="Bhattacharyya A."/>
            <person name="Rhodes L.D."/>
            <person name="Kaul R."/>
            <person name="Strom M.S."/>
        </authorList>
    </citation>
    <scope>NUCLEOTIDE SEQUENCE [LARGE SCALE GENOMIC DNA]</scope>
    <source>
        <strain evidence="4">ATCC 33209 / DSM 20767 / JCM 11484 / NBRC 15589 / NCIMB 2235</strain>
    </source>
</reference>
<accession>A9WRF4</accession>
<organism evidence="3 4">
    <name type="scientific">Renibacterium salmoninarum (strain ATCC 33209 / DSM 20767 / JCM 11484 / NBRC 15589 / NCIMB 2235)</name>
    <dbReference type="NCBI Taxonomy" id="288705"/>
    <lineage>
        <taxon>Bacteria</taxon>
        <taxon>Bacillati</taxon>
        <taxon>Actinomycetota</taxon>
        <taxon>Actinomycetes</taxon>
        <taxon>Micrococcales</taxon>
        <taxon>Micrococcaceae</taxon>
        <taxon>Renibacterium</taxon>
    </lineage>
</organism>
<evidence type="ECO:0000313" key="3">
    <source>
        <dbReference type="EMBL" id="ABY24236.1"/>
    </source>
</evidence>
<dbReference type="HOGENOM" id="CLU_134416_1_0_11"/>